<dbReference type="Proteomes" id="UP000224459">
    <property type="component" value="Segment"/>
</dbReference>
<organism evidence="1 2">
    <name type="scientific">Staphylococcus phage vB_SscM-1</name>
    <dbReference type="NCBI Taxonomy" id="1868844"/>
    <lineage>
        <taxon>Viruses</taxon>
        <taxon>Duplodnaviria</taxon>
        <taxon>Heunggongvirae</taxon>
        <taxon>Uroviricota</taxon>
        <taxon>Caudoviricetes</taxon>
        <taxon>Herelleviridae</taxon>
        <taxon>Twortvirinae</taxon>
        <taxon>Sciuriunavirus</taxon>
        <taxon>Sciuriunavirus SscM1</taxon>
    </lineage>
</organism>
<sequence>MMNMKRECIEKLEEIIRDINLGVLEPTSISQEEFMNGGIDEEDSEITHKLSFRVSNREKQKEASLNILIKYINHNLHDIFTSALKDNRSCRIDSYTLRRGIGKTSTLVYLAIRHDLKLVVSREYIAKQLKEDFPTLKVYSRDKAFNTEGLFSPGEIILMDETEKEEADKSVGTMLV</sequence>
<evidence type="ECO:0000313" key="1">
    <source>
        <dbReference type="EMBL" id="ANT44701.1"/>
    </source>
</evidence>
<keyword evidence="2" id="KW-1185">Reference proteome</keyword>
<gene>
    <name evidence="1" type="ORF">vB_SscM-1_038</name>
</gene>
<proteinExistence type="predicted"/>
<evidence type="ECO:0000313" key="2">
    <source>
        <dbReference type="Proteomes" id="UP000224459"/>
    </source>
</evidence>
<reference evidence="2" key="1">
    <citation type="submission" date="2016-04" db="EMBL/GenBank/DDBJ databases">
        <authorList>
            <person name="Gasior T."/>
        </authorList>
    </citation>
    <scope>NUCLEOTIDE SEQUENCE [LARGE SCALE GENOMIC DNA]</scope>
</reference>
<name>A0A1X9I9H8_9CAUD</name>
<dbReference type="EMBL" id="KX171212">
    <property type="protein sequence ID" value="ANT44701.1"/>
    <property type="molecule type" value="Genomic_DNA"/>
</dbReference>
<accession>A0A1X9I9H8</accession>
<protein>
    <submittedName>
        <fullName evidence="1">Uncharacterized protein</fullName>
    </submittedName>
</protein>